<feature type="compositionally biased region" description="Polar residues" evidence="1">
    <location>
        <begin position="142"/>
        <end position="151"/>
    </location>
</feature>
<feature type="compositionally biased region" description="Gly residues" evidence="1">
    <location>
        <begin position="120"/>
        <end position="129"/>
    </location>
</feature>
<comment type="caution">
    <text evidence="2">The sequence shown here is derived from an EMBL/GenBank/DDBJ whole genome shotgun (WGS) entry which is preliminary data.</text>
</comment>
<evidence type="ECO:0000313" key="3">
    <source>
        <dbReference type="Proteomes" id="UP000221165"/>
    </source>
</evidence>
<feature type="compositionally biased region" description="Low complexity" evidence="1">
    <location>
        <begin position="271"/>
        <end position="281"/>
    </location>
</feature>
<dbReference type="EMBL" id="MIGC01000595">
    <property type="protein sequence ID" value="PHJ24659.1"/>
    <property type="molecule type" value="Genomic_DNA"/>
</dbReference>
<feature type="compositionally biased region" description="Gly residues" evidence="1">
    <location>
        <begin position="73"/>
        <end position="84"/>
    </location>
</feature>
<dbReference type="Gene3D" id="1.20.5.2950">
    <property type="match status" value="1"/>
</dbReference>
<keyword evidence="3" id="KW-1185">Reference proteome</keyword>
<feature type="compositionally biased region" description="Gly residues" evidence="1">
    <location>
        <begin position="323"/>
        <end position="335"/>
    </location>
</feature>
<sequence length="631" mass="65208">MLRRRSKGSKTSGGEGGGGDRSLSHANSSRGGGPSSSRWEEAGSTNPNTPVIEDPHHPAGSANPNRTGEEGSKTGGGGGAGGTFRSGSSRGKNSLRGGEAVSGAGGPSSSSADPPQSGGLQKGESGGSPSGRRQQGSRLFSRITSKFSRSFSAFRHSPASIPGGGGSRFDGGNRGGPTGEQRGQQPGESYVSQEGHAGGSGANHHMNSSAGGGEAGGGGFSSNDAIEGGGSPPLQTHHSKRKFHIPHPHLPGHHHRLSVRQSQVGSGTGAEGATTASGAGDQHQHAGGGGGGALLGGRLHPSHLPFRLHGGHRDEGGHAADGTGVGGVAGGGASDGGVSHQHGVELLKQLHQAQERAKHIVQISKRQKETLLQRARAEVEEEAAVIRKQMDEEFGELAETEHGADQVFIAETEHQDFKIDLPQKLKDDAAQFCYEQVLKVDVNIPEDVRRRIAVIKANPPTFFRKSCASQYPTTRSTSDPAILKAALDHSYRRSRGDAEAHYGSASSMTPEDLGTEYRGAALDAIGGLDPSARESKRETYAAILGDRSGWNEDEDDEFRLDPSELRDTGGLIGIGPEKDRKEGDNGEGGSQTKGGEGGRGGSSADLGSMAKRAQAVCQCWPSPEPPPPSGR</sequence>
<feature type="compositionally biased region" description="Gly residues" evidence="1">
    <location>
        <begin position="11"/>
        <end position="20"/>
    </location>
</feature>
<dbReference type="OrthoDB" id="331093at2759"/>
<proteinExistence type="predicted"/>
<accession>A0A2C6LAB2</accession>
<feature type="compositionally biased region" description="Low complexity" evidence="1">
    <location>
        <begin position="85"/>
        <end position="119"/>
    </location>
</feature>
<feature type="compositionally biased region" description="Pro residues" evidence="1">
    <location>
        <begin position="622"/>
        <end position="631"/>
    </location>
</feature>
<evidence type="ECO:0000313" key="2">
    <source>
        <dbReference type="EMBL" id="PHJ24659.1"/>
    </source>
</evidence>
<gene>
    <name evidence="2" type="ORF">CSUI_001488</name>
</gene>
<feature type="compositionally biased region" description="Gly residues" evidence="1">
    <location>
        <begin position="586"/>
        <end position="601"/>
    </location>
</feature>
<dbReference type="GeneID" id="94424905"/>
<name>A0A2C6LAB2_9APIC</name>
<dbReference type="RefSeq" id="XP_067926331.1">
    <property type="nucleotide sequence ID" value="XM_068061694.1"/>
</dbReference>
<feature type="compositionally biased region" description="Gly residues" evidence="1">
    <location>
        <begin position="162"/>
        <end position="178"/>
    </location>
</feature>
<feature type="compositionally biased region" description="Basic residues" evidence="1">
    <location>
        <begin position="237"/>
        <end position="258"/>
    </location>
</feature>
<feature type="compositionally biased region" description="Gly residues" evidence="1">
    <location>
        <begin position="286"/>
        <end position="295"/>
    </location>
</feature>
<organism evidence="2 3">
    <name type="scientific">Cystoisospora suis</name>
    <dbReference type="NCBI Taxonomy" id="483139"/>
    <lineage>
        <taxon>Eukaryota</taxon>
        <taxon>Sar</taxon>
        <taxon>Alveolata</taxon>
        <taxon>Apicomplexa</taxon>
        <taxon>Conoidasida</taxon>
        <taxon>Coccidia</taxon>
        <taxon>Eucoccidiorida</taxon>
        <taxon>Eimeriorina</taxon>
        <taxon>Sarcocystidae</taxon>
        <taxon>Cystoisospora</taxon>
    </lineage>
</organism>
<protein>
    <submittedName>
        <fullName evidence="2">Vacuolar (H+)-atpase g subunit protein</fullName>
    </submittedName>
</protein>
<feature type="region of interest" description="Disordered" evidence="1">
    <location>
        <begin position="1"/>
        <end position="339"/>
    </location>
</feature>
<dbReference type="AlphaFoldDB" id="A0A2C6LAB2"/>
<feature type="compositionally biased region" description="Gly residues" evidence="1">
    <location>
        <begin position="210"/>
        <end position="220"/>
    </location>
</feature>
<dbReference type="Proteomes" id="UP000221165">
    <property type="component" value="Unassembled WGS sequence"/>
</dbReference>
<reference evidence="2 3" key="1">
    <citation type="journal article" date="2017" name="Int. J. Parasitol.">
        <title>The genome of the protozoan parasite Cystoisospora suis and a reverse vaccinology approach to identify vaccine candidates.</title>
        <authorList>
            <person name="Palmieri N."/>
            <person name="Shrestha A."/>
            <person name="Ruttkowski B."/>
            <person name="Beck T."/>
            <person name="Vogl C."/>
            <person name="Tomley F."/>
            <person name="Blake D.P."/>
            <person name="Joachim A."/>
        </authorList>
    </citation>
    <scope>NUCLEOTIDE SEQUENCE [LARGE SCALE GENOMIC DNA]</scope>
    <source>
        <strain evidence="2 3">Wien I</strain>
    </source>
</reference>
<evidence type="ECO:0000256" key="1">
    <source>
        <dbReference type="SAM" id="MobiDB-lite"/>
    </source>
</evidence>
<feature type="region of interest" description="Disordered" evidence="1">
    <location>
        <begin position="548"/>
        <end position="631"/>
    </location>
</feature>
<dbReference type="VEuPathDB" id="ToxoDB:CSUI_001488"/>
<feature type="compositionally biased region" description="Polar residues" evidence="1">
    <location>
        <begin position="181"/>
        <end position="192"/>
    </location>
</feature>